<evidence type="ECO:0000256" key="1">
    <source>
        <dbReference type="ARBA" id="ARBA00001961"/>
    </source>
</evidence>
<dbReference type="PROSITE" id="PS51471">
    <property type="entry name" value="FE2OG_OXY"/>
    <property type="match status" value="1"/>
</dbReference>
<feature type="compositionally biased region" description="Basic and acidic residues" evidence="6">
    <location>
        <begin position="136"/>
        <end position="146"/>
    </location>
</feature>
<dbReference type="Pfam" id="PF13640">
    <property type="entry name" value="2OG-FeII_Oxy_3"/>
    <property type="match status" value="1"/>
</dbReference>
<organism evidence="8">
    <name type="scientific">Amorphochlora amoebiformis</name>
    <dbReference type="NCBI Taxonomy" id="1561963"/>
    <lineage>
        <taxon>Eukaryota</taxon>
        <taxon>Sar</taxon>
        <taxon>Rhizaria</taxon>
        <taxon>Cercozoa</taxon>
        <taxon>Chlorarachniophyceae</taxon>
        <taxon>Amorphochlora</taxon>
    </lineage>
</organism>
<evidence type="ECO:0000259" key="7">
    <source>
        <dbReference type="PROSITE" id="PS51471"/>
    </source>
</evidence>
<feature type="domain" description="Fe2OG dioxygenase" evidence="7">
    <location>
        <begin position="271"/>
        <end position="380"/>
    </location>
</feature>
<evidence type="ECO:0000256" key="6">
    <source>
        <dbReference type="SAM" id="MobiDB-lite"/>
    </source>
</evidence>
<comment type="cofactor">
    <cofactor evidence="1">
        <name>L-ascorbate</name>
        <dbReference type="ChEBI" id="CHEBI:38290"/>
    </cofactor>
</comment>
<dbReference type="EMBL" id="HBEM01007464">
    <property type="protein sequence ID" value="CAD8439106.1"/>
    <property type="molecule type" value="Transcribed_RNA"/>
</dbReference>
<dbReference type="InterPro" id="IPR006620">
    <property type="entry name" value="Pro_4_hyd_alph"/>
</dbReference>
<proteinExistence type="predicted"/>
<evidence type="ECO:0000256" key="4">
    <source>
        <dbReference type="ARBA" id="ARBA00023002"/>
    </source>
</evidence>
<dbReference type="AlphaFoldDB" id="A0A7S0D245"/>
<dbReference type="Gene3D" id="2.60.120.620">
    <property type="entry name" value="q2cbj1_9rhob like domain"/>
    <property type="match status" value="1"/>
</dbReference>
<dbReference type="InterPro" id="IPR044862">
    <property type="entry name" value="Pro_4_hyd_alph_FE2OG_OXY"/>
</dbReference>
<feature type="compositionally biased region" description="Basic and acidic residues" evidence="6">
    <location>
        <begin position="161"/>
        <end position="182"/>
    </location>
</feature>
<accession>A0A7S0D245</accession>
<evidence type="ECO:0000256" key="3">
    <source>
        <dbReference type="ARBA" id="ARBA00022964"/>
    </source>
</evidence>
<evidence type="ECO:0000256" key="5">
    <source>
        <dbReference type="ARBA" id="ARBA00023004"/>
    </source>
</evidence>
<protein>
    <recommendedName>
        <fullName evidence="7">Fe2OG dioxygenase domain-containing protein</fullName>
    </recommendedName>
</protein>
<evidence type="ECO:0000256" key="2">
    <source>
        <dbReference type="ARBA" id="ARBA00022723"/>
    </source>
</evidence>
<keyword evidence="5" id="KW-0408">Iron</keyword>
<dbReference type="InterPro" id="IPR045054">
    <property type="entry name" value="P4HA-like"/>
</dbReference>
<sequence length="388" mass="44116">MNELLTRGRNFHRRMRLSVVWISRGLENEEALSVPEEATLGDVRTVVAQIIRASNNFTLWIGNPPKHDLSAFDPTTKAASVLTNLCCLYVTIGDPKSNSSKDSKEAEKNYVSHNYKSSTNLASLLDKRQVGTQPEPKPEPKRRLSRETPVGTQVGTQVKISEAKGVDSKGEGGKLSRRPLRDDGKDESAIFVVDNLLSKKECKRLIKATETADPSLGLKDTYSDLGWNKRYRSNDRLVVFDEKLADMLGERLRPAMPSYIMVKGKKWEYIGLNECFRFCRYRKGQHFSKHCDSNFKRNSKETSFYTVNIYLNGSDEFNGGGTRFYLENSNHSLVTDVLNPKAGQACLFDHENRDFLHDGEKLYKGTKYLLRSDAMYRQISTPEEYAQK</sequence>
<reference evidence="8" key="1">
    <citation type="submission" date="2021-01" db="EMBL/GenBank/DDBJ databases">
        <authorList>
            <person name="Corre E."/>
            <person name="Pelletier E."/>
            <person name="Niang G."/>
            <person name="Scheremetjew M."/>
            <person name="Finn R."/>
            <person name="Kale V."/>
            <person name="Holt S."/>
            <person name="Cochrane G."/>
            <person name="Meng A."/>
            <person name="Brown T."/>
            <person name="Cohen L."/>
        </authorList>
    </citation>
    <scope>NUCLEOTIDE SEQUENCE</scope>
    <source>
        <strain evidence="8">CCMP2058</strain>
    </source>
</reference>
<dbReference type="SMART" id="SM00702">
    <property type="entry name" value="P4Hc"/>
    <property type="match status" value="1"/>
</dbReference>
<dbReference type="GO" id="GO:0005506">
    <property type="term" value="F:iron ion binding"/>
    <property type="evidence" value="ECO:0007669"/>
    <property type="project" value="InterPro"/>
</dbReference>
<keyword evidence="3" id="KW-0223">Dioxygenase</keyword>
<feature type="compositionally biased region" description="Polar residues" evidence="6">
    <location>
        <begin position="150"/>
        <end position="159"/>
    </location>
</feature>
<keyword evidence="4" id="KW-0560">Oxidoreductase</keyword>
<name>A0A7S0D245_9EUKA</name>
<dbReference type="PANTHER" id="PTHR10869">
    <property type="entry name" value="PROLYL 4-HYDROXYLASE ALPHA SUBUNIT"/>
    <property type="match status" value="1"/>
</dbReference>
<dbReference type="GO" id="GO:0004656">
    <property type="term" value="F:procollagen-proline 4-dioxygenase activity"/>
    <property type="evidence" value="ECO:0007669"/>
    <property type="project" value="TreeGrafter"/>
</dbReference>
<dbReference type="PANTHER" id="PTHR10869:SF236">
    <property type="entry name" value="PROLYL 4-HYDROXYLASE ALPHA SUBUNIT DOMAIN-CONTAINING PROTEIN"/>
    <property type="match status" value="1"/>
</dbReference>
<evidence type="ECO:0000313" key="8">
    <source>
        <dbReference type="EMBL" id="CAD8439106.1"/>
    </source>
</evidence>
<dbReference type="GO" id="GO:0005783">
    <property type="term" value="C:endoplasmic reticulum"/>
    <property type="evidence" value="ECO:0007669"/>
    <property type="project" value="TreeGrafter"/>
</dbReference>
<dbReference type="GO" id="GO:0031418">
    <property type="term" value="F:L-ascorbic acid binding"/>
    <property type="evidence" value="ECO:0007669"/>
    <property type="project" value="InterPro"/>
</dbReference>
<feature type="region of interest" description="Disordered" evidence="6">
    <location>
        <begin position="122"/>
        <end position="182"/>
    </location>
</feature>
<gene>
    <name evidence="8" type="ORF">LAMO00422_LOCUS5227</name>
</gene>
<keyword evidence="2" id="KW-0479">Metal-binding</keyword>
<dbReference type="InterPro" id="IPR005123">
    <property type="entry name" value="Oxoglu/Fe-dep_dioxygenase_dom"/>
</dbReference>